<gene>
    <name evidence="1" type="ordered locus">Sterm_0371</name>
</gene>
<keyword evidence="2" id="KW-1185">Reference proteome</keyword>
<name>D1ALY7_SEBTE</name>
<proteinExistence type="predicted"/>
<organism evidence="1 2">
    <name type="scientific">Sebaldella termitidis (strain ATCC 33386 / NCTC 11300)</name>
    <dbReference type="NCBI Taxonomy" id="526218"/>
    <lineage>
        <taxon>Bacteria</taxon>
        <taxon>Fusobacteriati</taxon>
        <taxon>Fusobacteriota</taxon>
        <taxon>Fusobacteriia</taxon>
        <taxon>Fusobacteriales</taxon>
        <taxon>Leptotrichiaceae</taxon>
        <taxon>Sebaldella</taxon>
    </lineage>
</organism>
<evidence type="ECO:0000313" key="2">
    <source>
        <dbReference type="Proteomes" id="UP000000845"/>
    </source>
</evidence>
<dbReference type="Proteomes" id="UP000000845">
    <property type="component" value="Chromosome"/>
</dbReference>
<dbReference type="RefSeq" id="WP_012859854.1">
    <property type="nucleotide sequence ID" value="NC_013517.1"/>
</dbReference>
<sequence length="66" mass="7816">MKKLDDGIREIYEVLETLNEGKKEKFNIFSKDEDIVVEELEKLKFSYFKKGFLACLLHEEENSVSK</sequence>
<dbReference type="AlphaFoldDB" id="D1ALY7"/>
<evidence type="ECO:0000313" key="1">
    <source>
        <dbReference type="EMBL" id="ACZ07255.1"/>
    </source>
</evidence>
<protein>
    <submittedName>
        <fullName evidence="1">Uncharacterized protein</fullName>
    </submittedName>
</protein>
<dbReference type="KEGG" id="str:Sterm_0371"/>
<dbReference type="EMBL" id="CP001739">
    <property type="protein sequence ID" value="ACZ07255.1"/>
    <property type="molecule type" value="Genomic_DNA"/>
</dbReference>
<reference evidence="2" key="1">
    <citation type="submission" date="2009-09" db="EMBL/GenBank/DDBJ databases">
        <title>The complete chromosome of Sebaldella termitidis ATCC 33386.</title>
        <authorList>
            <consortium name="US DOE Joint Genome Institute (JGI-PGF)"/>
            <person name="Lucas S."/>
            <person name="Copeland A."/>
            <person name="Lapidus A."/>
            <person name="Glavina del Rio T."/>
            <person name="Dalin E."/>
            <person name="Tice H."/>
            <person name="Bruce D."/>
            <person name="Goodwin L."/>
            <person name="Pitluck S."/>
            <person name="Kyrpides N."/>
            <person name="Mavromatis K."/>
            <person name="Ivanova N."/>
            <person name="Mikhailova N."/>
            <person name="Sims D."/>
            <person name="Meincke L."/>
            <person name="Brettin T."/>
            <person name="Detter J.C."/>
            <person name="Han C."/>
            <person name="Larimer F."/>
            <person name="Land M."/>
            <person name="Hauser L."/>
            <person name="Markowitz V."/>
            <person name="Cheng J.F."/>
            <person name="Hugenholtz P."/>
            <person name="Woyke T."/>
            <person name="Wu D."/>
            <person name="Eisen J.A."/>
        </authorList>
    </citation>
    <scope>NUCLEOTIDE SEQUENCE [LARGE SCALE GENOMIC DNA]</scope>
    <source>
        <strain evidence="2">ATCC 33386 / NCTC 11300</strain>
    </source>
</reference>
<dbReference type="HOGENOM" id="CLU_2958123_0_0_0"/>
<reference evidence="1 2" key="2">
    <citation type="journal article" date="2010" name="Stand. Genomic Sci.">
        <title>Complete genome sequence of Sebaldella termitidis type strain (NCTC 11300).</title>
        <authorList>
            <person name="Harmon-Smith M."/>
            <person name="Celia L."/>
            <person name="Chertkov O."/>
            <person name="Lapidus A."/>
            <person name="Copeland A."/>
            <person name="Glavina Del Rio T."/>
            <person name="Nolan M."/>
            <person name="Lucas S."/>
            <person name="Tice H."/>
            <person name="Cheng J.F."/>
            <person name="Han C."/>
            <person name="Detter J.C."/>
            <person name="Bruce D."/>
            <person name="Goodwin L."/>
            <person name="Pitluck S."/>
            <person name="Pati A."/>
            <person name="Liolios K."/>
            <person name="Ivanova N."/>
            <person name="Mavromatis K."/>
            <person name="Mikhailova N."/>
            <person name="Chen A."/>
            <person name="Palaniappan K."/>
            <person name="Land M."/>
            <person name="Hauser L."/>
            <person name="Chang Y.J."/>
            <person name="Jeffries C.D."/>
            <person name="Brettin T."/>
            <person name="Goker M."/>
            <person name="Beck B."/>
            <person name="Bristow J."/>
            <person name="Eisen J.A."/>
            <person name="Markowitz V."/>
            <person name="Hugenholtz P."/>
            <person name="Kyrpides N.C."/>
            <person name="Klenk H.P."/>
            <person name="Chen F."/>
        </authorList>
    </citation>
    <scope>NUCLEOTIDE SEQUENCE [LARGE SCALE GENOMIC DNA]</scope>
    <source>
        <strain evidence="2">ATCC 33386 / NCTC 11300</strain>
    </source>
</reference>
<accession>D1ALY7</accession>